<proteinExistence type="predicted"/>
<comment type="caution">
    <text evidence="1">The sequence shown here is derived from an EMBL/GenBank/DDBJ whole genome shotgun (WGS) entry which is preliminary data.</text>
</comment>
<dbReference type="EMBL" id="LAZR01049655">
    <property type="protein sequence ID" value="KKK89128.1"/>
    <property type="molecule type" value="Genomic_DNA"/>
</dbReference>
<protein>
    <submittedName>
        <fullName evidence="1">Uncharacterized protein</fullName>
    </submittedName>
</protein>
<organism evidence="1">
    <name type="scientific">marine sediment metagenome</name>
    <dbReference type="NCBI Taxonomy" id="412755"/>
    <lineage>
        <taxon>unclassified sequences</taxon>
        <taxon>metagenomes</taxon>
        <taxon>ecological metagenomes</taxon>
    </lineage>
</organism>
<evidence type="ECO:0000313" key="1">
    <source>
        <dbReference type="EMBL" id="KKK89128.1"/>
    </source>
</evidence>
<sequence length="92" mass="10675">MNRESVTGMRRDGGTVKVWAFKTKYGLPGESDVALAQQIFFADKFKGPIIDPEIDHFLSLEIVQYRKAYLFLIQRILKHPLKTASWLSDRYI</sequence>
<gene>
    <name evidence="1" type="ORF">LCGC14_2736220</name>
</gene>
<accession>A0A0F8Z5U5</accession>
<name>A0A0F8Z5U5_9ZZZZ</name>
<reference evidence="1" key="1">
    <citation type="journal article" date="2015" name="Nature">
        <title>Complex archaea that bridge the gap between prokaryotes and eukaryotes.</title>
        <authorList>
            <person name="Spang A."/>
            <person name="Saw J.H."/>
            <person name="Jorgensen S.L."/>
            <person name="Zaremba-Niedzwiedzka K."/>
            <person name="Martijn J."/>
            <person name="Lind A.E."/>
            <person name="van Eijk R."/>
            <person name="Schleper C."/>
            <person name="Guy L."/>
            <person name="Ettema T.J."/>
        </authorList>
    </citation>
    <scope>NUCLEOTIDE SEQUENCE</scope>
</reference>
<dbReference type="AlphaFoldDB" id="A0A0F8Z5U5"/>